<proteinExistence type="inferred from homology"/>
<keyword evidence="1" id="KW-0805">Transcription regulation</keyword>
<dbReference type="EMBL" id="RQZF01000001">
    <property type="protein sequence ID" value="RRC96182.1"/>
    <property type="molecule type" value="Genomic_DNA"/>
</dbReference>
<organism evidence="2 3">
    <name type="scientific">Schaalia canis</name>
    <dbReference type="NCBI Taxonomy" id="100469"/>
    <lineage>
        <taxon>Bacteria</taxon>
        <taxon>Bacillati</taxon>
        <taxon>Actinomycetota</taxon>
        <taxon>Actinomycetes</taxon>
        <taxon>Actinomycetales</taxon>
        <taxon>Actinomycetaceae</taxon>
        <taxon>Schaalia</taxon>
    </lineage>
</organism>
<sequence>MADRALRGMQIGSKSMESEDGVVFAERFTVKYMCPSGHSFEMPFATEATPPATWECKCGKMADIVGDAPEDEEPKTVKPVRTHWDMLCERRSMEELEQVLNEQLTLLREGRLRPEGAYRKG</sequence>
<dbReference type="InterPro" id="IPR038638">
    <property type="entry name" value="RbpA_sf"/>
</dbReference>
<accession>A0A3P1SIN7</accession>
<dbReference type="RefSeq" id="WP_124867511.1">
    <property type="nucleotide sequence ID" value="NZ_RQZF01000001.1"/>
</dbReference>
<gene>
    <name evidence="1" type="primary">rbpA</name>
    <name evidence="2" type="ORF">EII11_00445</name>
</gene>
<comment type="similarity">
    <text evidence="1">Belongs to the RNA polymerase-binding protein RbpA family.</text>
</comment>
<feature type="binding site" evidence="1">
    <location>
        <position position="58"/>
    </location>
    <ligand>
        <name>Zn(2+)</name>
        <dbReference type="ChEBI" id="CHEBI:29105"/>
    </ligand>
</feature>
<dbReference type="GO" id="GO:0008270">
    <property type="term" value="F:zinc ion binding"/>
    <property type="evidence" value="ECO:0007669"/>
    <property type="project" value="UniProtKB-UniRule"/>
</dbReference>
<reference evidence="2 3" key="1">
    <citation type="submission" date="2018-11" db="EMBL/GenBank/DDBJ databases">
        <title>Genomes From Bacteria Associated with the Canine Oral Cavity: a Test Case for Automated Genome-Based Taxonomic Assignment.</title>
        <authorList>
            <person name="Coil D.A."/>
            <person name="Jospin G."/>
            <person name="Darling A.E."/>
            <person name="Wallis C."/>
            <person name="Davis I.J."/>
            <person name="Harris S."/>
            <person name="Eisen J.A."/>
            <person name="Holcombe L.J."/>
            <person name="O'Flynn C."/>
        </authorList>
    </citation>
    <scope>NUCLEOTIDE SEQUENCE [LARGE SCALE GENOMIC DNA]</scope>
    <source>
        <strain evidence="2 3">OH770</strain>
    </source>
</reference>
<dbReference type="Proteomes" id="UP000280444">
    <property type="component" value="Unassembled WGS sequence"/>
</dbReference>
<dbReference type="InterPro" id="IPR025182">
    <property type="entry name" value="RNApol-bd_RbpA"/>
</dbReference>
<evidence type="ECO:0000256" key="1">
    <source>
        <dbReference type="HAMAP-Rule" id="MF_01483"/>
    </source>
</evidence>
<feature type="binding site" evidence="1">
    <location>
        <position position="34"/>
    </location>
    <ligand>
        <name>Zn(2+)</name>
        <dbReference type="ChEBI" id="CHEBI:29105"/>
    </ligand>
</feature>
<keyword evidence="1" id="KW-0479">Metal-binding</keyword>
<comment type="cofactor">
    <cofactor evidence="1">
        <name>Zn(2+)</name>
        <dbReference type="ChEBI" id="CHEBI:29105"/>
    </cofactor>
    <text evidence="1">Bind 1 Zn(2+) per subunit.</text>
</comment>
<dbReference type="Gene3D" id="2.20.28.270">
    <property type="entry name" value="RNA polymerase-binding protein A"/>
    <property type="match status" value="1"/>
</dbReference>
<comment type="caution">
    <text evidence="2">The sequence shown here is derived from an EMBL/GenBank/DDBJ whole genome shotgun (WGS) entry which is preliminary data.</text>
</comment>
<feature type="binding site" evidence="1">
    <location>
        <position position="56"/>
    </location>
    <ligand>
        <name>Zn(2+)</name>
        <dbReference type="ChEBI" id="CHEBI:29105"/>
    </ligand>
</feature>
<dbReference type="AlphaFoldDB" id="A0A3P1SIN7"/>
<dbReference type="GO" id="GO:0045893">
    <property type="term" value="P:positive regulation of DNA-templated transcription"/>
    <property type="evidence" value="ECO:0007669"/>
    <property type="project" value="UniProtKB-UniRule"/>
</dbReference>
<keyword evidence="3" id="KW-1185">Reference proteome</keyword>
<name>A0A3P1SIN7_9ACTO</name>
<keyword evidence="1" id="KW-0804">Transcription</keyword>
<dbReference type="OrthoDB" id="3618415at2"/>
<comment type="function">
    <text evidence="1">Binds to RNA polymerase (RNAP), stimulating transcription from principal, but not alternative sigma factor promoters.</text>
</comment>
<dbReference type="HAMAP" id="MF_01483">
    <property type="entry name" value="RbpA"/>
    <property type="match status" value="1"/>
</dbReference>
<feature type="binding site" evidence="1">
    <location>
        <position position="38"/>
    </location>
    <ligand>
        <name>Zn(2+)</name>
        <dbReference type="ChEBI" id="CHEBI:29105"/>
    </ligand>
</feature>
<dbReference type="Pfam" id="PF13397">
    <property type="entry name" value="RbpA"/>
    <property type="match status" value="1"/>
</dbReference>
<protein>
    <recommendedName>
        <fullName evidence="1">RNA polymerase-binding protein RbpA</fullName>
    </recommendedName>
</protein>
<evidence type="ECO:0000313" key="3">
    <source>
        <dbReference type="Proteomes" id="UP000280444"/>
    </source>
</evidence>
<comment type="subunit">
    <text evidence="1">Forms a complex with the RNAP catalytic core and with free principal sigma factors.</text>
</comment>
<dbReference type="GO" id="GO:0001000">
    <property type="term" value="F:bacterial-type RNA polymerase core enzyme binding"/>
    <property type="evidence" value="ECO:0007669"/>
    <property type="project" value="UniProtKB-UniRule"/>
</dbReference>
<keyword evidence="1" id="KW-0862">Zinc</keyword>
<evidence type="ECO:0000313" key="2">
    <source>
        <dbReference type="EMBL" id="RRC96182.1"/>
    </source>
</evidence>